<keyword evidence="3" id="KW-0547">Nucleotide-binding</keyword>
<dbReference type="InterPro" id="IPR014001">
    <property type="entry name" value="Helicase_ATP-bd"/>
</dbReference>
<gene>
    <name evidence="3" type="ORF">ANCCAN_04208</name>
</gene>
<feature type="region of interest" description="Disordered" evidence="1">
    <location>
        <begin position="1"/>
        <end position="27"/>
    </location>
</feature>
<evidence type="ECO:0000313" key="4">
    <source>
        <dbReference type="Proteomes" id="UP000252519"/>
    </source>
</evidence>
<dbReference type="EMBL" id="JOJR01000030">
    <property type="protein sequence ID" value="RCN49751.1"/>
    <property type="molecule type" value="Genomic_DNA"/>
</dbReference>
<evidence type="ECO:0000259" key="2">
    <source>
        <dbReference type="SMART" id="SM00487"/>
    </source>
</evidence>
<dbReference type="STRING" id="29170.A0A368GZE7"/>
<dbReference type="AlphaFoldDB" id="A0A368GZE7"/>
<organism evidence="3 4">
    <name type="scientific">Ancylostoma caninum</name>
    <name type="common">Dog hookworm</name>
    <dbReference type="NCBI Taxonomy" id="29170"/>
    <lineage>
        <taxon>Eukaryota</taxon>
        <taxon>Metazoa</taxon>
        <taxon>Ecdysozoa</taxon>
        <taxon>Nematoda</taxon>
        <taxon>Chromadorea</taxon>
        <taxon>Rhabditida</taxon>
        <taxon>Rhabditina</taxon>
        <taxon>Rhabditomorpha</taxon>
        <taxon>Strongyloidea</taxon>
        <taxon>Ancylostomatidae</taxon>
        <taxon>Ancylostomatinae</taxon>
        <taxon>Ancylostoma</taxon>
    </lineage>
</organism>
<keyword evidence="3" id="KW-0347">Helicase</keyword>
<dbReference type="InterPro" id="IPR027417">
    <property type="entry name" value="P-loop_NTPase"/>
</dbReference>
<dbReference type="GO" id="GO:0003676">
    <property type="term" value="F:nucleic acid binding"/>
    <property type="evidence" value="ECO:0007669"/>
    <property type="project" value="InterPro"/>
</dbReference>
<dbReference type="GO" id="GO:0004386">
    <property type="term" value="F:helicase activity"/>
    <property type="evidence" value="ECO:0007669"/>
    <property type="project" value="UniProtKB-KW"/>
</dbReference>
<dbReference type="Pfam" id="PF00270">
    <property type="entry name" value="DEAD"/>
    <property type="match status" value="1"/>
</dbReference>
<sequence>MSAPVASSSDDSYTTLDNMPESDSEQSYEDLASGYYVFEFDGEPKRQMNRSDFIFDMDTAMREWDYHMERQAIQKRLGGKHIENDSIPSERLEVRHSDLPPRFKKQSSLDFLQPSVAKNVLPGRKLCVGPLLPLQQYMIPLVLYEFSFLAMGPGGSGKTTGYLLPLVNKLVEYKEIELRGRRGPFALIVTHTENKLKHIKYLISSLCGGTSLIRFYITQEELQAMTEVPTTSTLDLVCATARTVVDAVRKFQASSDFHRIHIIRSIGATPGDSIPLKYLKFVVIEEFHFCSEDSEYKEDLIALKDLLAKSEISPAYIFISGLTSPQNLFDKSFMKEMSRSKIVKLIAPPGLDDVKVAALPCDSTWCHFNWVLRLLAGDGVAVRKTVVLANDPWVVHTLTLRLTLEDVPSIYLTHNDSLLEVEEAVRLWRTEECRVIVADYKSLNELDYGFVETCILFELPNDDFSSYYRQLIELSAKLNYKRRIFIMVNVELDLANAIAVINFMKDLRQPYPDFLEQMQKRHEASSPESADNT</sequence>
<comment type="caution">
    <text evidence="3">The sequence shown here is derived from an EMBL/GenBank/DDBJ whole genome shotgun (WGS) entry which is preliminary data.</text>
</comment>
<feature type="compositionally biased region" description="Polar residues" evidence="1">
    <location>
        <begin position="1"/>
        <end position="17"/>
    </location>
</feature>
<dbReference type="Gene3D" id="3.40.50.300">
    <property type="entry name" value="P-loop containing nucleotide triphosphate hydrolases"/>
    <property type="match status" value="1"/>
</dbReference>
<feature type="domain" description="Helicase ATP-binding" evidence="2">
    <location>
        <begin position="127"/>
        <end position="354"/>
    </location>
</feature>
<dbReference type="Proteomes" id="UP000252519">
    <property type="component" value="Unassembled WGS sequence"/>
</dbReference>
<dbReference type="OrthoDB" id="5805452at2759"/>
<dbReference type="InterPro" id="IPR011545">
    <property type="entry name" value="DEAD/DEAH_box_helicase_dom"/>
</dbReference>
<reference evidence="3 4" key="1">
    <citation type="submission" date="2014-10" db="EMBL/GenBank/DDBJ databases">
        <title>Draft genome of the hookworm Ancylostoma caninum.</title>
        <authorList>
            <person name="Mitreva M."/>
        </authorList>
    </citation>
    <scope>NUCLEOTIDE SEQUENCE [LARGE SCALE GENOMIC DNA]</scope>
    <source>
        <strain evidence="3 4">Baltimore</strain>
    </source>
</reference>
<proteinExistence type="predicted"/>
<dbReference type="GO" id="GO:0005524">
    <property type="term" value="F:ATP binding"/>
    <property type="evidence" value="ECO:0007669"/>
    <property type="project" value="InterPro"/>
</dbReference>
<keyword evidence="4" id="KW-1185">Reference proteome</keyword>
<protein>
    <submittedName>
        <fullName evidence="3">DEAD/DEAH box helicase</fullName>
    </submittedName>
</protein>
<name>A0A368GZE7_ANCCA</name>
<accession>A0A368GZE7</accession>
<evidence type="ECO:0000313" key="3">
    <source>
        <dbReference type="EMBL" id="RCN49751.1"/>
    </source>
</evidence>
<dbReference type="SUPFAM" id="SSF52540">
    <property type="entry name" value="P-loop containing nucleoside triphosphate hydrolases"/>
    <property type="match status" value="2"/>
</dbReference>
<dbReference type="SMART" id="SM00487">
    <property type="entry name" value="DEXDc"/>
    <property type="match status" value="1"/>
</dbReference>
<keyword evidence="3" id="KW-0378">Hydrolase</keyword>
<keyword evidence="3" id="KW-0067">ATP-binding</keyword>
<evidence type="ECO:0000256" key="1">
    <source>
        <dbReference type="SAM" id="MobiDB-lite"/>
    </source>
</evidence>